<protein>
    <submittedName>
        <fullName evidence="3">WecB/TagA/CpsF family glycosyltransferase</fullName>
    </submittedName>
</protein>
<proteinExistence type="predicted"/>
<keyword evidence="2" id="KW-0808">Transferase</keyword>
<evidence type="ECO:0000256" key="2">
    <source>
        <dbReference type="ARBA" id="ARBA00022679"/>
    </source>
</evidence>
<dbReference type="PANTHER" id="PTHR34136:SF1">
    <property type="entry name" value="UDP-N-ACETYL-D-MANNOSAMINURONIC ACID TRANSFERASE"/>
    <property type="match status" value="1"/>
</dbReference>
<accession>A0A9J6P388</accession>
<organism evidence="3 4">
    <name type="scientific">Oceanirhabdus seepicola</name>
    <dbReference type="NCBI Taxonomy" id="2828781"/>
    <lineage>
        <taxon>Bacteria</taxon>
        <taxon>Bacillati</taxon>
        <taxon>Bacillota</taxon>
        <taxon>Clostridia</taxon>
        <taxon>Eubacteriales</taxon>
        <taxon>Clostridiaceae</taxon>
        <taxon>Oceanirhabdus</taxon>
    </lineage>
</organism>
<evidence type="ECO:0000313" key="3">
    <source>
        <dbReference type="EMBL" id="MCM1990513.1"/>
    </source>
</evidence>
<dbReference type="EMBL" id="JAGSOJ010000002">
    <property type="protein sequence ID" value="MCM1990513.1"/>
    <property type="molecule type" value="Genomic_DNA"/>
</dbReference>
<evidence type="ECO:0000256" key="1">
    <source>
        <dbReference type="ARBA" id="ARBA00022676"/>
    </source>
</evidence>
<reference evidence="3" key="1">
    <citation type="journal article" date="2021" name="mSystems">
        <title>Bacteria and Archaea Synergistically Convert Glycine Betaine to Biogenic Methane in the Formosa Cold Seep of the South China Sea.</title>
        <authorList>
            <person name="Li L."/>
            <person name="Zhang W."/>
            <person name="Zhang S."/>
            <person name="Song L."/>
            <person name="Sun Q."/>
            <person name="Zhang H."/>
            <person name="Xiang H."/>
            <person name="Dong X."/>
        </authorList>
    </citation>
    <scope>NUCLEOTIDE SEQUENCE</scope>
    <source>
        <strain evidence="3">ZWT</strain>
    </source>
</reference>
<reference evidence="3" key="2">
    <citation type="submission" date="2021-04" db="EMBL/GenBank/DDBJ databases">
        <authorList>
            <person name="Dong X."/>
        </authorList>
    </citation>
    <scope>NUCLEOTIDE SEQUENCE</scope>
    <source>
        <strain evidence="3">ZWT</strain>
    </source>
</reference>
<gene>
    <name evidence="3" type="ORF">KDK92_12345</name>
</gene>
<dbReference type="RefSeq" id="WP_250859545.1">
    <property type="nucleotide sequence ID" value="NZ_JAGSOJ010000002.1"/>
</dbReference>
<evidence type="ECO:0000313" key="4">
    <source>
        <dbReference type="Proteomes" id="UP001056429"/>
    </source>
</evidence>
<dbReference type="PANTHER" id="PTHR34136">
    <property type="match status" value="1"/>
</dbReference>
<comment type="caution">
    <text evidence="3">The sequence shown here is derived from an EMBL/GenBank/DDBJ whole genome shotgun (WGS) entry which is preliminary data.</text>
</comment>
<dbReference type="NCBIfam" id="TIGR00696">
    <property type="entry name" value="wecG_tagA_cpsF"/>
    <property type="match status" value="1"/>
</dbReference>
<dbReference type="CDD" id="cd06533">
    <property type="entry name" value="Glyco_transf_WecG_TagA"/>
    <property type="match status" value="1"/>
</dbReference>
<dbReference type="AlphaFoldDB" id="A0A9J6P388"/>
<keyword evidence="4" id="KW-1185">Reference proteome</keyword>
<sequence length="250" mass="29095">MKNIKMFDCDVASLTMKETVQQIEEYIKKRQIVQHVVINAGKVVTMQNNKNLKTIIQQCPIINADGQSIVWASKFLKKSLPERVAGIDLMKNLIELSSEKGYRIYFFGAKQDVVEKVVQIYKEKYPNLQVAGYRNGYFTDEDNEEIISEMKETKADILFVAFSSPKKEFWLNENINKIGIPFCMGVGGSFDVVSGITKRAPVWMQKIGLEWFYRFVQEPKRMWKRYLVGNTKFIYYVFKEKFSSNPEINS</sequence>
<dbReference type="Proteomes" id="UP001056429">
    <property type="component" value="Unassembled WGS sequence"/>
</dbReference>
<dbReference type="Pfam" id="PF03808">
    <property type="entry name" value="Glyco_tran_WecG"/>
    <property type="match status" value="1"/>
</dbReference>
<dbReference type="GO" id="GO:0016758">
    <property type="term" value="F:hexosyltransferase activity"/>
    <property type="evidence" value="ECO:0007669"/>
    <property type="project" value="TreeGrafter"/>
</dbReference>
<name>A0A9J6P388_9CLOT</name>
<keyword evidence="1" id="KW-0328">Glycosyltransferase</keyword>
<dbReference type="InterPro" id="IPR004629">
    <property type="entry name" value="WecG_TagA_CpsF"/>
</dbReference>